<name>B5ID89_ACIB4</name>
<sequence>MFNPAEYDSWYDRHKEIFDAEIKALKPIVGKYPSPKLEIGVGTGRFAYALGIEYGIDPDKNMLEFAKNRGIKVKEGYGENLPYKSKRFYLVLISTSLPFFSDARKVIEESYRVLKDEGGIAIGFIPRNSYFGKKYTKMGEKGDERFKNAHFYTIDEVESLLEDLFFIVRIRSTLLGKDVKKDVVNGYREDASFVVLEGIKIQNI</sequence>
<dbReference type="AlphaFoldDB" id="B5ID89"/>
<dbReference type="Pfam" id="PF08241">
    <property type="entry name" value="Methyltransf_11"/>
    <property type="match status" value="1"/>
</dbReference>
<dbReference type="KEGG" id="abi:Aboo_0954"/>
<dbReference type="RefSeq" id="WP_008084260.1">
    <property type="nucleotide sequence ID" value="NC_013926.1"/>
</dbReference>
<feature type="domain" description="Methyltransferase type 11" evidence="1">
    <location>
        <begin position="37"/>
        <end position="121"/>
    </location>
</feature>
<evidence type="ECO:0000313" key="3">
    <source>
        <dbReference type="Proteomes" id="UP000001400"/>
    </source>
</evidence>
<keyword evidence="2" id="KW-0489">Methyltransferase</keyword>
<dbReference type="GO" id="GO:0032259">
    <property type="term" value="P:methylation"/>
    <property type="evidence" value="ECO:0007669"/>
    <property type="project" value="UniProtKB-KW"/>
</dbReference>
<dbReference type="eggNOG" id="arCOG01773">
    <property type="taxonomic scope" value="Archaea"/>
</dbReference>
<dbReference type="InterPro" id="IPR013216">
    <property type="entry name" value="Methyltransf_11"/>
</dbReference>
<evidence type="ECO:0000313" key="2">
    <source>
        <dbReference type="EMBL" id="ADD08763.1"/>
    </source>
</evidence>
<dbReference type="STRING" id="439481.Aboo_0954"/>
<dbReference type="EMBL" id="CP001941">
    <property type="protein sequence ID" value="ADD08763.1"/>
    <property type="molecule type" value="Genomic_DNA"/>
</dbReference>
<keyword evidence="2" id="KW-0808">Transferase</keyword>
<reference evidence="2" key="1">
    <citation type="submission" date="2010-02" db="EMBL/GenBank/DDBJ databases">
        <title>Complete sequence of Aciduliprofundum boonei T469.</title>
        <authorList>
            <consortium name="US DOE Joint Genome Institute"/>
            <person name="Lucas S."/>
            <person name="Copeland A."/>
            <person name="Lapidus A."/>
            <person name="Cheng J.-F."/>
            <person name="Bruce D."/>
            <person name="Goodwin L."/>
            <person name="Pitluck S."/>
            <person name="Saunders E."/>
            <person name="Detter J.C."/>
            <person name="Han C."/>
            <person name="Tapia R."/>
            <person name="Land M."/>
            <person name="Hauser L."/>
            <person name="Kyrpides N."/>
            <person name="Mikhailova N."/>
            <person name="Flores G."/>
            <person name="Reysenbach A.-L."/>
            <person name="Woyke T."/>
        </authorList>
    </citation>
    <scope>NUCLEOTIDE SEQUENCE</scope>
    <source>
        <strain evidence="2">T469</strain>
    </source>
</reference>
<dbReference type="Gene3D" id="3.40.50.150">
    <property type="entry name" value="Vaccinia Virus protein VP39"/>
    <property type="match status" value="1"/>
</dbReference>
<dbReference type="InterPro" id="IPR029063">
    <property type="entry name" value="SAM-dependent_MTases_sf"/>
</dbReference>
<dbReference type="Proteomes" id="UP000001400">
    <property type="component" value="Chromosome"/>
</dbReference>
<organism evidence="2 3">
    <name type="scientific">Aciduliprofundum boonei (strain DSM 19572 / T469)</name>
    <dbReference type="NCBI Taxonomy" id="439481"/>
    <lineage>
        <taxon>Archaea</taxon>
        <taxon>Methanobacteriati</taxon>
        <taxon>Thermoplasmatota</taxon>
        <taxon>DHVE2 group</taxon>
        <taxon>Candidatus Aciduliprofundum</taxon>
    </lineage>
</organism>
<dbReference type="HOGENOM" id="CLU_037990_14_1_2"/>
<dbReference type="CDD" id="cd02440">
    <property type="entry name" value="AdoMet_MTases"/>
    <property type="match status" value="1"/>
</dbReference>
<dbReference type="GO" id="GO:0008757">
    <property type="term" value="F:S-adenosylmethionine-dependent methyltransferase activity"/>
    <property type="evidence" value="ECO:0007669"/>
    <property type="project" value="InterPro"/>
</dbReference>
<dbReference type="PANTHER" id="PTHR42912">
    <property type="entry name" value="METHYLTRANSFERASE"/>
    <property type="match status" value="1"/>
</dbReference>
<protein>
    <submittedName>
        <fullName evidence="2">Methyltransferase type 11</fullName>
    </submittedName>
</protein>
<dbReference type="PANTHER" id="PTHR42912:SF80">
    <property type="entry name" value="METHYLTRANSFERASE DOMAIN-CONTAINING PROTEIN"/>
    <property type="match status" value="1"/>
</dbReference>
<keyword evidence="3" id="KW-1185">Reference proteome</keyword>
<dbReference type="SUPFAM" id="SSF53335">
    <property type="entry name" value="S-adenosyl-L-methionine-dependent methyltransferases"/>
    <property type="match status" value="1"/>
</dbReference>
<accession>B5ID89</accession>
<dbReference type="GeneID" id="8827908"/>
<evidence type="ECO:0000259" key="1">
    <source>
        <dbReference type="Pfam" id="PF08241"/>
    </source>
</evidence>
<proteinExistence type="predicted"/>
<dbReference type="InterPro" id="IPR050508">
    <property type="entry name" value="Methyltransf_Superfamily"/>
</dbReference>
<dbReference type="OrthoDB" id="1018at2157"/>
<gene>
    <name evidence="2" type="ordered locus">Aboo_0954</name>
</gene>